<dbReference type="OMA" id="ECMREKK"/>
<dbReference type="Gene3D" id="1.10.8.720">
    <property type="entry name" value="Region D6 of dynein motor"/>
    <property type="match status" value="1"/>
</dbReference>
<keyword evidence="10" id="KW-0282">Flagellum</keyword>
<feature type="coiled-coil region" evidence="22">
    <location>
        <begin position="2407"/>
        <end position="2469"/>
    </location>
</feature>
<evidence type="ECO:0000313" key="24">
    <source>
        <dbReference type="EMBL" id="ELU15218.1"/>
    </source>
</evidence>
<dbReference type="FunFam" id="3.20.180.20:FF:000003">
    <property type="entry name" value="Dynein heavy chain 12, axonemal"/>
    <property type="match status" value="1"/>
</dbReference>
<comment type="subcellular location">
    <subcellularLocation>
        <location evidence="1">Cell projection</location>
        <location evidence="1">Cilium</location>
        <location evidence="1">Flagellum</location>
    </subcellularLocation>
    <subcellularLocation>
        <location evidence="2">Cytoplasm</location>
        <location evidence="2">Cytoskeleton</location>
        <location evidence="2">Cilium axoneme</location>
    </subcellularLocation>
</comment>
<keyword evidence="6" id="KW-0493">Microtubule</keyword>
<keyword evidence="16" id="KW-0966">Cell projection</keyword>
<dbReference type="GO" id="GO:0045505">
    <property type="term" value="F:dynein intermediate chain binding"/>
    <property type="evidence" value="ECO:0007669"/>
    <property type="project" value="InterPro"/>
</dbReference>
<dbReference type="GO" id="GO:0003341">
    <property type="term" value="P:cilium movement"/>
    <property type="evidence" value="ECO:0007669"/>
    <property type="project" value="UniProtKB-ARBA"/>
</dbReference>
<dbReference type="InterPro" id="IPR004273">
    <property type="entry name" value="Dynein_heavy_D6_P-loop"/>
</dbReference>
<dbReference type="FunFam" id="3.40.50.300:FF:000362">
    <property type="entry name" value="Dynein, axonemal, heavy chain 6"/>
    <property type="match status" value="1"/>
</dbReference>
<dbReference type="Gene3D" id="1.10.472.130">
    <property type="match status" value="1"/>
</dbReference>
<evidence type="ECO:0000313" key="26">
    <source>
        <dbReference type="Proteomes" id="UP000014760"/>
    </source>
</evidence>
<dbReference type="FunFam" id="3.40.50.300:FF:002141">
    <property type="entry name" value="Dynein heavy chain"/>
    <property type="match status" value="1"/>
</dbReference>
<dbReference type="Pfam" id="PF12777">
    <property type="entry name" value="MT"/>
    <property type="match status" value="1"/>
</dbReference>
<dbReference type="Gene3D" id="1.20.920.20">
    <property type="match status" value="1"/>
</dbReference>
<evidence type="ECO:0000256" key="2">
    <source>
        <dbReference type="ARBA" id="ARBA00004430"/>
    </source>
</evidence>
<dbReference type="InterPro" id="IPR026983">
    <property type="entry name" value="DHC"/>
</dbReference>
<dbReference type="Pfam" id="PF18198">
    <property type="entry name" value="AAA_lid_11"/>
    <property type="match status" value="1"/>
</dbReference>
<evidence type="ECO:0000256" key="9">
    <source>
        <dbReference type="ARBA" id="ARBA00022840"/>
    </source>
</evidence>
<dbReference type="Pfam" id="PF18199">
    <property type="entry name" value="Dynein_C"/>
    <property type="match status" value="1"/>
</dbReference>
<dbReference type="FunFam" id="3.40.50.300:FF:000044">
    <property type="entry name" value="Dynein heavy chain 5, axonemal"/>
    <property type="match status" value="1"/>
</dbReference>
<evidence type="ECO:0000256" key="20">
    <source>
        <dbReference type="ARBA" id="ARBA00078543"/>
    </source>
</evidence>
<dbReference type="EMBL" id="KB293927">
    <property type="protein sequence ID" value="ELU15218.1"/>
    <property type="molecule type" value="Genomic_DNA"/>
</dbReference>
<evidence type="ECO:0000256" key="11">
    <source>
        <dbReference type="ARBA" id="ARBA00023017"/>
    </source>
</evidence>
<comment type="function">
    <text evidence="17">Force generating protein of respiratory cilia. Produces force towards the minus ends of microtubules. Dynein has ATPase activity; the force-producing power stroke is thought to occur on release of ADP. Involved in sperm motility; implicated in sperm flagellar assembly.</text>
</comment>
<proteinExistence type="inferred from homology"/>
<evidence type="ECO:0000256" key="22">
    <source>
        <dbReference type="SAM" id="Coils"/>
    </source>
</evidence>
<dbReference type="PANTHER" id="PTHR22878">
    <property type="entry name" value="DYNEIN HEAVY CHAIN 6, AXONEMAL-LIKE-RELATED"/>
    <property type="match status" value="1"/>
</dbReference>
<keyword evidence="26" id="KW-1185">Reference proteome</keyword>
<evidence type="ECO:0000313" key="25">
    <source>
        <dbReference type="EnsemblMetazoa" id="CapteP187202"/>
    </source>
</evidence>
<comment type="subunit">
    <text evidence="18">The dynein complex consists of at least two heavy chains and a number of intermediate and light chains.</text>
</comment>
<keyword evidence="13" id="KW-0969">Cilium</keyword>
<evidence type="ECO:0000256" key="18">
    <source>
        <dbReference type="ARBA" id="ARBA00062885"/>
    </source>
</evidence>
<dbReference type="InterPro" id="IPR013602">
    <property type="entry name" value="Dynein_heavy_linker"/>
</dbReference>
<dbReference type="Gene3D" id="3.40.50.300">
    <property type="entry name" value="P-loop containing nucleotide triphosphate hydrolases"/>
    <property type="match status" value="5"/>
</dbReference>
<evidence type="ECO:0000256" key="14">
    <source>
        <dbReference type="ARBA" id="ARBA00023175"/>
    </source>
</evidence>
<keyword evidence="7" id="KW-0677">Repeat</keyword>
<dbReference type="InterPro" id="IPR035706">
    <property type="entry name" value="AAA_9"/>
</dbReference>
<sequence length="3618" mass="412739">MLADQQNEVLTHMKDLIPANLLNNPKLAELCECLEQEVDADYEFSIRKCIGLSERQCRGMMITDYRTSSTRLICLTSGTISECCPFAVLITSLPFYSFNTLRFVNKEALLDAELPLLPSEFESLVKKQCWEAHEVLRKTSVKLEESLVTDFMDRAMEIFKANTVGPTKYLNTYKTYADLLNNKADQEVTAFLKETHSLQGFKKVFLLILYTTCYQDLKDEISLLRITVPLSMFCLDCIQLNADLAARAQKLKDRLIQFEVDDNRELNRGICRRFDEISDRVSEMPEDTEALVDDSIFFLKPEMSSLVEDIKLNSTVFHWPDHIQTVFDLSQSRLANRREHAEEELKQKLTKYEEKLQEYNKEIEAFRKKENGSFKKLNAEDIDNEVSDMWRIMYKLTKSFGDQPGPRNVADRTKGKIDKFKQNLPLLHTICNPGIRDRHWEQMSDIVGFDIKPQAETSLMQMMEYGLTKHLDRLEEIGGAAAKEYSLEKALEKMKFEWKDQMFEFIAYRDTGISILSSVDDIQVLLDDHIIKAQTMRGSPFIKPFETEMREWEEKLVSMQDILDAWLKCQSTWLYLEPIFSSEDIMAQMPEEGRKFGIVDSYWKDIMQEAIKDCNCLVATGQANMLPRLVEANQLLDEIQKGLNAYLEKKRLYFPRFFFLSNDELLEILSETKDPTRVQPHLKKCFEGIAKLAFTDQQEITGMISSEKETVPFSQKIIPAKAKGMVEKWLLEVQKTMVTSLRKVIKESVDAYPITPRDRWVLDWPGQVVLCTSSIFWTEEVMAAMKEQDGVTKYLQVCNKQIDGLVQLVRGKLEGGARITLGALTVLDVHARDVVANLAKGKVSDPNDFEWLSQLRYYWREATCRVEMITTELEYGFEYLGNTPRLVITPLTDRCYRTLMGALKLNLGGAPEGPAGTGKTETCKDLAKAVAKQCVVFNCSDGLDYQAMGKFFKGLAQAGAWACFDEFNRIELEVLSVVAQQIQCIQIAISAGVETFNFEGTELFLDATCTMFITMNPGYAGRQELPDNLKVLFRTVAMMVPDYALIGEISLYSMGFVDARSLARKIVATYTLCSEQLSSQHHYDYGMRAVKSVLTAAGNLKLKMPDTDEAVLLLKAIMDVNLPKFLAQDVPLFEGIISDLFPGVNPPKPDFGVFLEALEANIQKRKLQAVPWFINKIVQVYEMILVRHGLMIVGDPMGGKTMAYKVLADALGDLQESGLMEEFCVKQRILNPKSITMGQLYGQFDPVSHEWTDGVLANTFREYASSTTDDRKWILFDGPVDAVWIENMNTVLDDNKKLCLMSGEIIQMSNKMNLIFEPADLEQASPATVSRCGMIYLEPHQLGWRPFKESYMQHELPAVLTDEHRQMVDDLFNWLIDPCLEFVRKSCKMLIATSPIHLVFSLLRLYSCLLDEIANSGEGGTENLSSSQITLWLQGLFLFCVVWSIGGTITGDSRKKFDVFFRTLISGTDADHPKPKSIKITKVGFQANLPLFFTAFILLRRAIHSLRERLCMTLVLRRKRVAPGLIGWTHWRRPLPHCRLMLWSVSDMIIPTAETARQMFFLETYLKHEIPMLFCGPTGTGKSAVTNKYLISLPKEAYIPNCVNFSARTSANQTQDIIMAKLDRRRKGMFGPPMGKKCVVFVDDLNMPAKEKYGAQPPIELLRQWIDHGHWYDRKDTSKLYLVDVLFVGAMGPPGGGRNDVTSRFTRHLQIASIDEFDDNTMIRIFTSIADWHFNKGFDSAFLRVGKIMVQATMAVYKETMAGFLPTPTKSHYVFNLRDFSRVIRGILLVPASRMTESNKLMRLWVHEIYRVFNDRLIDEGDREKFFTIVRDVCQDSFKQSIDKVLGHLTMTGKLTDDHIRSLFFGDYMNPEGERIYDEVTDLKALTKIMEHYLEEFNLISKAPMSLVMFKFAIEHISRVSRVLKQDNGHALLAGIGGSGRQSVTKLATFMADFDLFQIEITRNYTTNEWREDLKRLLMKAGCEGKQTVFLFADNQIKDESFMEDISMVLNTGDVPNLYASDEKAEIIDKMQTIARNEGKKMDATPLAMYNFFIDRVKQSLHIVLAMSPIGDAFRNRLRMFPSLINCCTIDWFQAWPEDALEMVANKFLEEVDLEDNVRTETVIMCKMFHESVRKMSERYLEILQRHNYVTPTSYLELILTFKKLLELKRDEIMTLRNRYITGLEKLDFAASQVSVMQKELTDLQPELIRTSAETEKLMIKIEQDTVEVEAKKEVVAADEAIANEAAAAAQAMKDECESDLAEAIPALEAAIQALNTLKPADITEVKAMRNPPAIVKLVMESICIMLNFKAERKPDGAGKMVEDFWGPSLKLLGDMKFLEKLKLYDKDNIPPAIMKKIRQIYIPNPDFDPSVVRNAAKACEGLVKWVRSMDIYDRVAKVVAPKKASLAEAEGELSVQMEKLNEKRAQLQQVTDKLQALNDEFEAKTQEKKDLEENIDLCSKKLERAEKLIGGLGGERDRWTENAKVLGEKYINITGDVLLSSAVVAYLGAFTVDFRQDCVLEWHKLCQEKKIPCSEVFTLSATMGDAVKIRAWQIAGLPVDSFSIDNGIIVSNSRRWPLMIDPQGQANKWVKNMERENKLNIIKLTDTNYLRTLENAIQFGTPVLLENVAEELDPILEPILQKLTFKQQGVEYIKLGDNQIEYSQDFRFYITTGMRNPHYLPEVSVKVCLLNFMITPQGLDDQLLGIVAAKEKPELEEKKNELIIESAANKKKLKEIEDKILHILSSSEGNILEDETAIKILSSSRTLSEEISAKQEIATVTEIQIDETRNGYKPVAAHSSILFFTISDLANIEPMYQYSLTWFINLYLQSIINSEKSDELETRLENLNEHFTNSIYRNVCRSLFEKDKLLFSFILNIGILKGKNKINERTWRFLLTGGVALDNPHPNPAPEWLSDKCWSEIVRASDLDNLQGLMEHVRENSEKWCEMYDSSEPNAFKYPSPFDATADLDRMVILRTLRPDKMVPAVQDFIVNNLGQQYIEPPTFDLQGSFADSNCCAPLIFILSPGADPMAALLKFGEDMGFTGNRIQTISLGQGQGPIAARMIDKAIADGTWVVLQNCHLATSWMPTLEKICEEVIVPEKTNVEFRLWLTSYPSNDFPIPILQNGVKMTNEPPKGLRSNLLRSYLNDPISDPAFFGGCKESPRWQKMLFGLCFFHALVQERRKFGPLGWNIPYEFNESDLRISMRQMQMFLNQYEELPLDALTYLTGECNYGGRVTDDKDRRLLVALLSIVYNRAIVTDDNYKFSQSGLYYAPKHGPYQSYIDFIRSLPLNPNPEVFGLHENADITKDNQETNTLFETILLTQPRQSRGGGGKSPANTVADLATDVLSKIPSDYDIEMVIKNYPVVYDESMNTVLRQELIRYNRLISIIRTSLQNLQKAIKGLVVMSMELEEVFNAMLVGRVPAAWAAKSYPSLKPLGSYLADFLHRLKFFQDWVDNGIPSTFWVSGFYFTQSFFTGVSQNFARKYTIPIDKLGFEYRVIRDEKDDLKTKPEDGAYIYGLFLEGARFDRGTMMLAESMPKILFDTMPVIWLMPGETDKFDKKPIYRCPVYKTSARRGVLSTTGHSTNFVLMLEVPSDKPEMHWINRGVASLCQLDD</sequence>
<dbReference type="Gene3D" id="1.10.8.1220">
    <property type="match status" value="1"/>
</dbReference>
<evidence type="ECO:0000256" key="19">
    <source>
        <dbReference type="ARBA" id="ARBA00071816"/>
    </source>
</evidence>
<feature type="domain" description="AAA+ ATPase" evidence="23">
    <location>
        <begin position="1568"/>
        <end position="1715"/>
    </location>
</feature>
<dbReference type="Gene3D" id="1.10.8.710">
    <property type="match status" value="1"/>
</dbReference>
<dbReference type="FunFam" id="1.10.8.1220:FF:000001">
    <property type="entry name" value="Dynein axonemal heavy chain 5"/>
    <property type="match status" value="1"/>
</dbReference>
<dbReference type="InterPro" id="IPR042228">
    <property type="entry name" value="Dynein_linker_3"/>
</dbReference>
<dbReference type="InterPro" id="IPR042219">
    <property type="entry name" value="AAA_lid_11_sf"/>
</dbReference>
<keyword evidence="15" id="KW-0206">Cytoskeleton</keyword>
<dbReference type="Pfam" id="PF03028">
    <property type="entry name" value="Dynein_heavy"/>
    <property type="match status" value="1"/>
</dbReference>
<dbReference type="FunFam" id="1.20.920.30:FF:000002">
    <property type="entry name" value="Dynein axonemal heavy chain 3"/>
    <property type="match status" value="1"/>
</dbReference>
<protein>
    <recommendedName>
        <fullName evidence="19">Dynein axonemal heavy chain 7</fullName>
    </recommendedName>
    <alternativeName>
        <fullName evidence="21">Axonemal beta dynein heavy chain 7</fullName>
    </alternativeName>
    <alternativeName>
        <fullName evidence="20">Ciliary dynein heavy chain 7</fullName>
    </alternativeName>
</protein>
<comment type="subunit">
    <text evidence="4">Consists of at least two heavy chains and a number of intermediate and light chains.</text>
</comment>
<dbReference type="InterPro" id="IPR035699">
    <property type="entry name" value="AAA_6"/>
</dbReference>
<dbReference type="InterPro" id="IPR027417">
    <property type="entry name" value="P-loop_NTPase"/>
</dbReference>
<gene>
    <name evidence="24" type="ORF">CAPTEDRAFT_187202</name>
</gene>
<evidence type="ECO:0000256" key="12">
    <source>
        <dbReference type="ARBA" id="ARBA00023054"/>
    </source>
</evidence>
<dbReference type="Gene3D" id="6.10.140.1060">
    <property type="match status" value="1"/>
</dbReference>
<dbReference type="InterPro" id="IPR041658">
    <property type="entry name" value="AAA_lid_11"/>
</dbReference>
<evidence type="ECO:0000256" key="21">
    <source>
        <dbReference type="ARBA" id="ARBA00082102"/>
    </source>
</evidence>
<dbReference type="InterPro" id="IPR024317">
    <property type="entry name" value="Dynein_heavy_chain_D4_dom"/>
</dbReference>
<dbReference type="Pfam" id="PF08393">
    <property type="entry name" value="DHC_N2"/>
    <property type="match status" value="1"/>
</dbReference>
<keyword evidence="9" id="KW-0067">ATP-binding</keyword>
<dbReference type="InterPro" id="IPR024743">
    <property type="entry name" value="Dynein_HC_stalk"/>
</dbReference>
<dbReference type="SUPFAM" id="SSF52540">
    <property type="entry name" value="P-loop containing nucleoside triphosphate hydrolases"/>
    <property type="match status" value="4"/>
</dbReference>
<name>R7V8R4_CAPTE</name>
<dbReference type="InterPro" id="IPR043157">
    <property type="entry name" value="Dynein_AAA1S"/>
</dbReference>
<dbReference type="FunFam" id="3.10.490.20:FF:000001">
    <property type="entry name" value="dynein heavy chain 7, axonemal"/>
    <property type="match status" value="1"/>
</dbReference>
<dbReference type="Pfam" id="PF12780">
    <property type="entry name" value="AAA_8"/>
    <property type="match status" value="1"/>
</dbReference>
<dbReference type="FunFam" id="1.10.472.130:FF:000005">
    <property type="entry name" value="Dynein axonemal heavy chain 7"/>
    <property type="match status" value="1"/>
</dbReference>
<dbReference type="FunFam" id="3.40.50.300:FF:000223">
    <property type="entry name" value="Dynein heavy chain 3, axonemal"/>
    <property type="match status" value="1"/>
</dbReference>
<evidence type="ECO:0000256" key="5">
    <source>
        <dbReference type="ARBA" id="ARBA00022490"/>
    </source>
</evidence>
<dbReference type="GO" id="GO:0031514">
    <property type="term" value="C:motile cilium"/>
    <property type="evidence" value="ECO:0007669"/>
    <property type="project" value="UniProtKB-SubCell"/>
</dbReference>
<dbReference type="Pfam" id="PF17857">
    <property type="entry name" value="AAA_lid_1"/>
    <property type="match status" value="1"/>
</dbReference>
<keyword evidence="11" id="KW-0243">Dynein</keyword>
<evidence type="ECO:0000256" key="16">
    <source>
        <dbReference type="ARBA" id="ARBA00023273"/>
    </source>
</evidence>
<keyword evidence="8" id="KW-0547">Nucleotide-binding</keyword>
<reference evidence="25" key="3">
    <citation type="submission" date="2015-06" db="UniProtKB">
        <authorList>
            <consortium name="EnsemblMetazoa"/>
        </authorList>
    </citation>
    <scope>IDENTIFICATION</scope>
</reference>
<dbReference type="FunFam" id="1.20.58.1120:FF:000005">
    <property type="entry name" value="Dynein, axonemal, heavy chain 12"/>
    <property type="match status" value="1"/>
</dbReference>
<dbReference type="SMART" id="SM00382">
    <property type="entry name" value="AAA"/>
    <property type="match status" value="2"/>
</dbReference>
<dbReference type="FunFam" id="1.20.920.20:FF:000006">
    <property type="entry name" value="Dynein, axonemal, heavy chain 6"/>
    <property type="match status" value="1"/>
</dbReference>
<dbReference type="FunFam" id="3.40.50.300:FF:005585">
    <property type="entry name" value="Predicted protein"/>
    <property type="match status" value="1"/>
</dbReference>
<evidence type="ECO:0000256" key="7">
    <source>
        <dbReference type="ARBA" id="ARBA00022737"/>
    </source>
</evidence>
<dbReference type="EnsemblMetazoa" id="CapteT187202">
    <property type="protein sequence ID" value="CapteP187202"/>
    <property type="gene ID" value="CapteG187202"/>
</dbReference>
<dbReference type="GO" id="GO:0005524">
    <property type="term" value="F:ATP binding"/>
    <property type="evidence" value="ECO:0007669"/>
    <property type="project" value="UniProtKB-KW"/>
</dbReference>
<dbReference type="Gene3D" id="1.20.58.1120">
    <property type="match status" value="1"/>
</dbReference>
<feature type="domain" description="AAA+ ATPase" evidence="23">
    <location>
        <begin position="905"/>
        <end position="1044"/>
    </location>
</feature>
<dbReference type="InterPro" id="IPR041466">
    <property type="entry name" value="Dynein_AAA5_ext"/>
</dbReference>
<dbReference type="Gene3D" id="1.20.140.100">
    <property type="entry name" value="Dynein heavy chain, N-terminal domain 2"/>
    <property type="match status" value="1"/>
</dbReference>
<evidence type="ECO:0000256" key="4">
    <source>
        <dbReference type="ARBA" id="ARBA00011655"/>
    </source>
</evidence>
<dbReference type="InterPro" id="IPR042222">
    <property type="entry name" value="Dynein_2_N"/>
</dbReference>
<dbReference type="Gene3D" id="3.10.490.20">
    <property type="match status" value="1"/>
</dbReference>
<dbReference type="FunFam" id="1.10.8.720:FF:000001">
    <property type="entry name" value="dynein heavy chain 7, axonemal"/>
    <property type="match status" value="1"/>
</dbReference>
<dbReference type="FunFam" id="1.10.287.2620:FF:000002">
    <property type="entry name" value="Dynein heavy chain 2, axonemal"/>
    <property type="match status" value="1"/>
</dbReference>
<dbReference type="Pfam" id="PF17852">
    <property type="entry name" value="Dynein_AAA_lid"/>
    <property type="match status" value="1"/>
</dbReference>
<reference evidence="26" key="1">
    <citation type="submission" date="2012-12" db="EMBL/GenBank/DDBJ databases">
        <authorList>
            <person name="Hellsten U."/>
            <person name="Grimwood J."/>
            <person name="Chapman J.A."/>
            <person name="Shapiro H."/>
            <person name="Aerts A."/>
            <person name="Otillar R.P."/>
            <person name="Terry A.Y."/>
            <person name="Boore J.L."/>
            <person name="Simakov O."/>
            <person name="Marletaz F."/>
            <person name="Cho S.-J."/>
            <person name="Edsinger-Gonzales E."/>
            <person name="Havlak P."/>
            <person name="Kuo D.-H."/>
            <person name="Larsson T."/>
            <person name="Lv J."/>
            <person name="Arendt D."/>
            <person name="Savage R."/>
            <person name="Osoegawa K."/>
            <person name="de Jong P."/>
            <person name="Lindberg D.R."/>
            <person name="Seaver E.C."/>
            <person name="Weisblat D.A."/>
            <person name="Putnam N.H."/>
            <person name="Grigoriev I.V."/>
            <person name="Rokhsar D.S."/>
        </authorList>
    </citation>
    <scope>NUCLEOTIDE SEQUENCE</scope>
    <source>
        <strain evidence="26">I ESC-2004</strain>
    </source>
</reference>
<reference evidence="24 26" key="2">
    <citation type="journal article" date="2013" name="Nature">
        <title>Insights into bilaterian evolution from three spiralian genomes.</title>
        <authorList>
            <person name="Simakov O."/>
            <person name="Marletaz F."/>
            <person name="Cho S.J."/>
            <person name="Edsinger-Gonzales E."/>
            <person name="Havlak P."/>
            <person name="Hellsten U."/>
            <person name="Kuo D.H."/>
            <person name="Larsson T."/>
            <person name="Lv J."/>
            <person name="Arendt D."/>
            <person name="Savage R."/>
            <person name="Osoegawa K."/>
            <person name="de Jong P."/>
            <person name="Grimwood J."/>
            <person name="Chapman J.A."/>
            <person name="Shapiro H."/>
            <person name="Aerts A."/>
            <person name="Otillar R.P."/>
            <person name="Terry A.Y."/>
            <person name="Boore J.L."/>
            <person name="Grigoriev I.V."/>
            <person name="Lindberg D.R."/>
            <person name="Seaver E.C."/>
            <person name="Weisblat D.A."/>
            <person name="Putnam N.H."/>
            <person name="Rokhsar D.S."/>
        </authorList>
    </citation>
    <scope>NUCLEOTIDE SEQUENCE</scope>
    <source>
        <strain evidence="24 26">I ESC-2004</strain>
    </source>
</reference>
<dbReference type="FunFam" id="3.40.50.300:FF:001328">
    <property type="entry name" value="Dynein heavy chain 6, axonemal"/>
    <property type="match status" value="1"/>
</dbReference>
<evidence type="ECO:0000256" key="3">
    <source>
        <dbReference type="ARBA" id="ARBA00008887"/>
    </source>
</evidence>
<evidence type="ECO:0000256" key="15">
    <source>
        <dbReference type="ARBA" id="ARBA00023212"/>
    </source>
</evidence>
<dbReference type="Gene3D" id="3.20.180.20">
    <property type="entry name" value="Dynein heavy chain, N-terminal domain 2"/>
    <property type="match status" value="1"/>
</dbReference>
<dbReference type="Gene3D" id="1.20.920.30">
    <property type="match status" value="1"/>
</dbReference>
<accession>R7V8R4</accession>
<evidence type="ECO:0000256" key="1">
    <source>
        <dbReference type="ARBA" id="ARBA00004230"/>
    </source>
</evidence>
<dbReference type="EMBL" id="AMQN01004606">
    <property type="status" value="NOT_ANNOTATED_CDS"/>
    <property type="molecule type" value="Genomic_DNA"/>
</dbReference>
<organism evidence="24">
    <name type="scientific">Capitella teleta</name>
    <name type="common">Polychaete worm</name>
    <dbReference type="NCBI Taxonomy" id="283909"/>
    <lineage>
        <taxon>Eukaryota</taxon>
        <taxon>Metazoa</taxon>
        <taxon>Spiralia</taxon>
        <taxon>Lophotrochozoa</taxon>
        <taxon>Annelida</taxon>
        <taxon>Polychaeta</taxon>
        <taxon>Sedentaria</taxon>
        <taxon>Scolecida</taxon>
        <taxon>Capitellidae</taxon>
        <taxon>Capitella</taxon>
    </lineage>
</organism>
<dbReference type="Pfam" id="PF12775">
    <property type="entry name" value="AAA_7"/>
    <property type="match status" value="1"/>
</dbReference>
<evidence type="ECO:0000256" key="8">
    <source>
        <dbReference type="ARBA" id="ARBA00022741"/>
    </source>
</evidence>
<dbReference type="FunFam" id="1.20.1270.280:FF:000001">
    <property type="entry name" value="dynein heavy chain 7, axonemal"/>
    <property type="match status" value="1"/>
</dbReference>
<evidence type="ECO:0000259" key="23">
    <source>
        <dbReference type="SMART" id="SM00382"/>
    </source>
</evidence>
<dbReference type="Pfam" id="PF12774">
    <property type="entry name" value="AAA_6"/>
    <property type="match status" value="1"/>
</dbReference>
<dbReference type="Gene3D" id="1.10.287.2620">
    <property type="match status" value="1"/>
</dbReference>
<feature type="coiled-coil region" evidence="22">
    <location>
        <begin position="331"/>
        <end position="369"/>
    </location>
</feature>
<dbReference type="PANTHER" id="PTHR22878:SF71">
    <property type="entry name" value="DYNEIN, AXONEMAL, HEAVY CHAIN 3"/>
    <property type="match status" value="1"/>
</dbReference>
<dbReference type="OrthoDB" id="5593012at2759"/>
<dbReference type="Pfam" id="PF12781">
    <property type="entry name" value="AAA_9"/>
    <property type="match status" value="1"/>
</dbReference>
<dbReference type="HOGENOM" id="CLU_000038_0_0_1"/>
<keyword evidence="14" id="KW-0505">Motor protein</keyword>
<dbReference type="GO" id="GO:0051959">
    <property type="term" value="F:dynein light intermediate chain binding"/>
    <property type="evidence" value="ECO:0007669"/>
    <property type="project" value="InterPro"/>
</dbReference>
<dbReference type="GO" id="GO:0005858">
    <property type="term" value="C:axonemal dynein complex"/>
    <property type="evidence" value="ECO:0007669"/>
    <property type="project" value="UniProtKB-ARBA"/>
</dbReference>
<keyword evidence="5" id="KW-0963">Cytoplasm</keyword>
<keyword evidence="12 22" id="KW-0175">Coiled coil</keyword>
<evidence type="ECO:0000256" key="17">
    <source>
        <dbReference type="ARBA" id="ARBA00057074"/>
    </source>
</evidence>
<dbReference type="InterPro" id="IPR041589">
    <property type="entry name" value="DNAH3_AAA_lid_1"/>
</dbReference>
<comment type="similarity">
    <text evidence="3">Belongs to the dynein heavy chain family.</text>
</comment>
<dbReference type="InterPro" id="IPR003593">
    <property type="entry name" value="AAA+_ATPase"/>
</dbReference>
<dbReference type="GO" id="GO:0008569">
    <property type="term" value="F:minus-end-directed microtubule motor activity"/>
    <property type="evidence" value="ECO:0007669"/>
    <property type="project" value="InterPro"/>
</dbReference>
<dbReference type="STRING" id="283909.R7V8R4"/>
<dbReference type="InterPro" id="IPR041228">
    <property type="entry name" value="Dynein_C"/>
</dbReference>
<dbReference type="GO" id="GO:0005874">
    <property type="term" value="C:microtubule"/>
    <property type="evidence" value="ECO:0007669"/>
    <property type="project" value="UniProtKB-KW"/>
</dbReference>
<dbReference type="FunFam" id="1.10.8.710:FF:000004">
    <property type="entry name" value="Dynein axonemal heavy chain 6"/>
    <property type="match status" value="1"/>
</dbReference>
<evidence type="ECO:0000256" key="13">
    <source>
        <dbReference type="ARBA" id="ARBA00023069"/>
    </source>
</evidence>
<dbReference type="FunCoup" id="R7V8R4">
    <property type="interactions" value="10"/>
</dbReference>
<dbReference type="Gene3D" id="1.20.1270.280">
    <property type="match status" value="1"/>
</dbReference>
<dbReference type="InterPro" id="IPR043160">
    <property type="entry name" value="Dynein_C_barrel"/>
</dbReference>
<dbReference type="FunFam" id="1.20.140.100:FF:000004">
    <property type="entry name" value="Dynein axonemal heavy chain 6"/>
    <property type="match status" value="1"/>
</dbReference>
<evidence type="ECO:0000256" key="10">
    <source>
        <dbReference type="ARBA" id="ARBA00022846"/>
    </source>
</evidence>
<dbReference type="Proteomes" id="UP000014760">
    <property type="component" value="Unassembled WGS sequence"/>
</dbReference>
<evidence type="ECO:0000256" key="6">
    <source>
        <dbReference type="ARBA" id="ARBA00022701"/>
    </source>
</evidence>